<evidence type="ECO:0000256" key="7">
    <source>
        <dbReference type="SAM" id="MobiDB-lite"/>
    </source>
</evidence>
<keyword evidence="4 8" id="KW-0732">Signal</keyword>
<proteinExistence type="inferred from homology"/>
<dbReference type="InterPro" id="IPR028082">
    <property type="entry name" value="Peripla_BP_I"/>
</dbReference>
<dbReference type="PANTHER" id="PTHR34296">
    <property type="entry name" value="TRANSCRIPTIONAL ACTIVATOR PROTEIN MED"/>
    <property type="match status" value="1"/>
</dbReference>
<dbReference type="InterPro" id="IPR050957">
    <property type="entry name" value="BMP_lipoprotein"/>
</dbReference>
<dbReference type="InterPro" id="IPR008107">
    <property type="entry name" value="Mycoplasma_p48"/>
</dbReference>
<name>A0ABV3DS52_9ACTN</name>
<dbReference type="PANTHER" id="PTHR34296:SF2">
    <property type="entry name" value="ABC TRANSPORTER GUANOSINE-BINDING PROTEIN NUPN"/>
    <property type="match status" value="1"/>
</dbReference>
<keyword evidence="5" id="KW-0472">Membrane</keyword>
<evidence type="ECO:0000256" key="8">
    <source>
        <dbReference type="SAM" id="SignalP"/>
    </source>
</evidence>
<protein>
    <submittedName>
        <fullName evidence="10">BMP family ABC transporter substrate-binding protein</fullName>
    </submittedName>
</protein>
<dbReference type="PROSITE" id="PS51257">
    <property type="entry name" value="PROKAR_LIPOPROTEIN"/>
    <property type="match status" value="1"/>
</dbReference>
<evidence type="ECO:0000256" key="6">
    <source>
        <dbReference type="ARBA" id="ARBA00023288"/>
    </source>
</evidence>
<dbReference type="EMBL" id="JBEZFP010000097">
    <property type="protein sequence ID" value="MEU8137719.1"/>
    <property type="molecule type" value="Genomic_DNA"/>
</dbReference>
<comment type="subcellular location">
    <subcellularLocation>
        <location evidence="1">Cell membrane</location>
        <topology evidence="1">Lipid-anchor</topology>
    </subcellularLocation>
</comment>
<dbReference type="InterPro" id="IPR003760">
    <property type="entry name" value="PnrA-like"/>
</dbReference>
<dbReference type="CDD" id="cd06354">
    <property type="entry name" value="PBP1_PrnA-like"/>
    <property type="match status" value="1"/>
</dbReference>
<accession>A0ABV3DS52</accession>
<dbReference type="Gene3D" id="3.40.50.2300">
    <property type="match status" value="2"/>
</dbReference>
<keyword evidence="3" id="KW-1003">Cell membrane</keyword>
<gene>
    <name evidence="10" type="ORF">AB0C36_29920</name>
</gene>
<feature type="chain" id="PRO_5045964718" evidence="8">
    <location>
        <begin position="23"/>
        <end position="368"/>
    </location>
</feature>
<evidence type="ECO:0000313" key="10">
    <source>
        <dbReference type="EMBL" id="MEU8137719.1"/>
    </source>
</evidence>
<keyword evidence="11" id="KW-1185">Reference proteome</keyword>
<evidence type="ECO:0000256" key="2">
    <source>
        <dbReference type="ARBA" id="ARBA00008610"/>
    </source>
</evidence>
<dbReference type="RefSeq" id="WP_358360019.1">
    <property type="nucleotide sequence ID" value="NZ_JBEZFP010000097.1"/>
</dbReference>
<feature type="region of interest" description="Disordered" evidence="7">
    <location>
        <begin position="23"/>
        <end position="46"/>
    </location>
</feature>
<evidence type="ECO:0000259" key="9">
    <source>
        <dbReference type="Pfam" id="PF02608"/>
    </source>
</evidence>
<evidence type="ECO:0000256" key="5">
    <source>
        <dbReference type="ARBA" id="ARBA00023136"/>
    </source>
</evidence>
<evidence type="ECO:0000313" key="11">
    <source>
        <dbReference type="Proteomes" id="UP001551482"/>
    </source>
</evidence>
<evidence type="ECO:0000256" key="3">
    <source>
        <dbReference type="ARBA" id="ARBA00022475"/>
    </source>
</evidence>
<comment type="similarity">
    <text evidence="2">Belongs to the BMP lipoprotein family.</text>
</comment>
<dbReference type="SUPFAM" id="SSF53822">
    <property type="entry name" value="Periplasmic binding protein-like I"/>
    <property type="match status" value="1"/>
</dbReference>
<evidence type="ECO:0000256" key="1">
    <source>
        <dbReference type="ARBA" id="ARBA00004193"/>
    </source>
</evidence>
<organism evidence="10 11">
    <name type="scientific">Streptodolium elevatio</name>
    <dbReference type="NCBI Taxonomy" id="3157996"/>
    <lineage>
        <taxon>Bacteria</taxon>
        <taxon>Bacillati</taxon>
        <taxon>Actinomycetota</taxon>
        <taxon>Actinomycetes</taxon>
        <taxon>Kitasatosporales</taxon>
        <taxon>Streptomycetaceae</taxon>
        <taxon>Streptodolium</taxon>
    </lineage>
</organism>
<evidence type="ECO:0000256" key="4">
    <source>
        <dbReference type="ARBA" id="ARBA00022729"/>
    </source>
</evidence>
<feature type="signal peptide" evidence="8">
    <location>
        <begin position="1"/>
        <end position="22"/>
    </location>
</feature>
<dbReference type="PRINTS" id="PR01733">
    <property type="entry name" value="LIPPROTEIN48"/>
</dbReference>
<comment type="caution">
    <text evidence="10">The sequence shown here is derived from an EMBL/GenBank/DDBJ whole genome shotgun (WGS) entry which is preliminary data.</text>
</comment>
<feature type="domain" description="ABC transporter substrate-binding protein PnrA-like" evidence="9">
    <location>
        <begin position="56"/>
        <end position="361"/>
    </location>
</feature>
<sequence length="368" mass="38230">MRRVSKVAVVAVTGALALTATACGSKPKDDDKGSTPSAGASAPGAGGATNAANFKACMVTDQGGVDDRSFNAAAWAGLNQAKDQLGMQIKKVDSKTENDYVPNIDSLVADKCDVVVAVGGLMAKATGEAAKKNPNQKFIIVDSSSVEPNIKGLEYNTAQAAFMGGYLAAAQTKTGKVATFGGMKIPPVTIYMDGFVEGVNYYNQQKGKNVQVLGWDEAKQDGSIAGKFDSPGDGERIANDFINQGADIIHPVAGQTGLGAASKAKQSGKASVIWVDVDGYESTNDKEVMLSTVTKSMKDSVFLALKEAAAGQYTTAPYLGTLQNEGVGLAPFHDFDSQVSAETKAELQKIKADIIAGTIKITSPSQPK</sequence>
<keyword evidence="6" id="KW-0449">Lipoprotein</keyword>
<reference evidence="10 11" key="1">
    <citation type="submission" date="2024-06" db="EMBL/GenBank/DDBJ databases">
        <title>The Natural Products Discovery Center: Release of the First 8490 Sequenced Strains for Exploring Actinobacteria Biosynthetic Diversity.</title>
        <authorList>
            <person name="Kalkreuter E."/>
            <person name="Kautsar S.A."/>
            <person name="Yang D."/>
            <person name="Bader C.D."/>
            <person name="Teijaro C.N."/>
            <person name="Fluegel L."/>
            <person name="Davis C.M."/>
            <person name="Simpson J.R."/>
            <person name="Lauterbach L."/>
            <person name="Steele A.D."/>
            <person name="Gui C."/>
            <person name="Meng S."/>
            <person name="Li G."/>
            <person name="Viehrig K."/>
            <person name="Ye F."/>
            <person name="Su P."/>
            <person name="Kiefer A.F."/>
            <person name="Nichols A."/>
            <person name="Cepeda A.J."/>
            <person name="Yan W."/>
            <person name="Fan B."/>
            <person name="Jiang Y."/>
            <person name="Adhikari A."/>
            <person name="Zheng C.-J."/>
            <person name="Schuster L."/>
            <person name="Cowan T.M."/>
            <person name="Smanski M.J."/>
            <person name="Chevrette M.G."/>
            <person name="De Carvalho L.P.S."/>
            <person name="Shen B."/>
        </authorList>
    </citation>
    <scope>NUCLEOTIDE SEQUENCE [LARGE SCALE GENOMIC DNA]</scope>
    <source>
        <strain evidence="10 11">NPDC048946</strain>
    </source>
</reference>
<dbReference type="Proteomes" id="UP001551482">
    <property type="component" value="Unassembled WGS sequence"/>
</dbReference>
<dbReference type="Pfam" id="PF02608">
    <property type="entry name" value="Bmp"/>
    <property type="match status" value="1"/>
</dbReference>
<feature type="compositionally biased region" description="Low complexity" evidence="7">
    <location>
        <begin position="34"/>
        <end position="46"/>
    </location>
</feature>